<sequence length="201" mass="22509">MVGFHLMSVEGEAALPAIGHGDPHADDKISVHGKVKGTTMKKVTYAYQESDDEYVRNHAPSSTSEVDLNIRKTYRKVMHLKEIRDSRDETAISDQIRAFYASVFGYRHCGSTAVTVGYLDLKRPKAGIVSAIVLLANLDVFLLLLIKNQVDFYFLASLILASTSCFLHDPVLACLFKQFLLLFKQFLLLFLLPFDSCLFVA</sequence>
<dbReference type="EMBL" id="CM042021">
    <property type="protein sequence ID" value="KAI3818998.1"/>
    <property type="molecule type" value="Genomic_DNA"/>
</dbReference>
<gene>
    <name evidence="1" type="ORF">L1987_12820</name>
</gene>
<comment type="caution">
    <text evidence="1">The sequence shown here is derived from an EMBL/GenBank/DDBJ whole genome shotgun (WGS) entry which is preliminary data.</text>
</comment>
<proteinExistence type="predicted"/>
<accession>A0ACB9JGC8</accession>
<keyword evidence="2" id="KW-1185">Reference proteome</keyword>
<evidence type="ECO:0000313" key="1">
    <source>
        <dbReference type="EMBL" id="KAI3818998.1"/>
    </source>
</evidence>
<reference evidence="1 2" key="2">
    <citation type="journal article" date="2022" name="Mol. Ecol. Resour.">
        <title>The genomes of chicory, endive, great burdock and yacon provide insights into Asteraceae paleo-polyploidization history and plant inulin production.</title>
        <authorList>
            <person name="Fan W."/>
            <person name="Wang S."/>
            <person name="Wang H."/>
            <person name="Wang A."/>
            <person name="Jiang F."/>
            <person name="Liu H."/>
            <person name="Zhao H."/>
            <person name="Xu D."/>
            <person name="Zhang Y."/>
        </authorList>
    </citation>
    <scope>NUCLEOTIDE SEQUENCE [LARGE SCALE GENOMIC DNA]</scope>
    <source>
        <strain evidence="2">cv. Yunnan</strain>
        <tissue evidence="1">Leaves</tissue>
    </source>
</reference>
<organism evidence="1 2">
    <name type="scientific">Smallanthus sonchifolius</name>
    <dbReference type="NCBI Taxonomy" id="185202"/>
    <lineage>
        <taxon>Eukaryota</taxon>
        <taxon>Viridiplantae</taxon>
        <taxon>Streptophyta</taxon>
        <taxon>Embryophyta</taxon>
        <taxon>Tracheophyta</taxon>
        <taxon>Spermatophyta</taxon>
        <taxon>Magnoliopsida</taxon>
        <taxon>eudicotyledons</taxon>
        <taxon>Gunneridae</taxon>
        <taxon>Pentapetalae</taxon>
        <taxon>asterids</taxon>
        <taxon>campanulids</taxon>
        <taxon>Asterales</taxon>
        <taxon>Asteraceae</taxon>
        <taxon>Asteroideae</taxon>
        <taxon>Heliantheae alliance</taxon>
        <taxon>Millerieae</taxon>
        <taxon>Smallanthus</taxon>
    </lineage>
</organism>
<protein>
    <submittedName>
        <fullName evidence="1">Uncharacterized protein</fullName>
    </submittedName>
</protein>
<reference evidence="2" key="1">
    <citation type="journal article" date="2022" name="Mol. Ecol. Resour.">
        <title>The genomes of chicory, endive, great burdock and yacon provide insights into Asteraceae palaeo-polyploidization history and plant inulin production.</title>
        <authorList>
            <person name="Fan W."/>
            <person name="Wang S."/>
            <person name="Wang H."/>
            <person name="Wang A."/>
            <person name="Jiang F."/>
            <person name="Liu H."/>
            <person name="Zhao H."/>
            <person name="Xu D."/>
            <person name="Zhang Y."/>
        </authorList>
    </citation>
    <scope>NUCLEOTIDE SEQUENCE [LARGE SCALE GENOMIC DNA]</scope>
    <source>
        <strain evidence="2">cv. Yunnan</strain>
    </source>
</reference>
<name>A0ACB9JGC8_9ASTR</name>
<evidence type="ECO:0000313" key="2">
    <source>
        <dbReference type="Proteomes" id="UP001056120"/>
    </source>
</evidence>
<dbReference type="Proteomes" id="UP001056120">
    <property type="component" value="Linkage Group LG04"/>
</dbReference>